<evidence type="ECO:0000313" key="5">
    <source>
        <dbReference type="Proteomes" id="UP000289886"/>
    </source>
</evidence>
<gene>
    <name evidence="4" type="ORF">EOD39_19346</name>
</gene>
<dbReference type="Proteomes" id="UP000289886">
    <property type="component" value="Unassembled WGS sequence"/>
</dbReference>
<dbReference type="GO" id="GO:0005930">
    <property type="term" value="C:axoneme"/>
    <property type="evidence" value="ECO:0007669"/>
    <property type="project" value="TreeGrafter"/>
</dbReference>
<reference evidence="4 5" key="1">
    <citation type="submission" date="2019-01" db="EMBL/GenBank/DDBJ databases">
        <title>Draft Genome and Complete Hox-Cluster Characterization of the Sterlet Sturgeon (Acipenser ruthenus).</title>
        <authorList>
            <person name="Wei Q."/>
        </authorList>
    </citation>
    <scope>NUCLEOTIDE SEQUENCE [LARGE SCALE GENOMIC DNA]</scope>
    <source>
        <strain evidence="4">WHYD16114868_AA</strain>
        <tissue evidence="4">Blood</tissue>
    </source>
</reference>
<dbReference type="PANTHER" id="PTHR21694:SF18">
    <property type="entry name" value="COILED-COIL DOMAIN-CONTAINING PROTEIN 63"/>
    <property type="match status" value="1"/>
</dbReference>
<keyword evidence="5" id="KW-1185">Reference proteome</keyword>
<feature type="domain" description="ODAD1 central coiled coil region" evidence="3">
    <location>
        <begin position="143"/>
        <end position="427"/>
    </location>
</feature>
<evidence type="ECO:0000256" key="1">
    <source>
        <dbReference type="ARBA" id="ARBA00023054"/>
    </source>
</evidence>
<name>A0A444UYG8_ACIRT</name>
<dbReference type="PANTHER" id="PTHR21694">
    <property type="entry name" value="COILED-COIL DOMAIN-CONTAINING PROTEIN 63"/>
    <property type="match status" value="1"/>
</dbReference>
<dbReference type="AlphaFoldDB" id="A0A444UYG8"/>
<evidence type="ECO:0000256" key="2">
    <source>
        <dbReference type="SAM" id="Coils"/>
    </source>
</evidence>
<organism evidence="4 5">
    <name type="scientific">Acipenser ruthenus</name>
    <name type="common">Sterlet sturgeon</name>
    <dbReference type="NCBI Taxonomy" id="7906"/>
    <lineage>
        <taxon>Eukaryota</taxon>
        <taxon>Metazoa</taxon>
        <taxon>Chordata</taxon>
        <taxon>Craniata</taxon>
        <taxon>Vertebrata</taxon>
        <taxon>Euteleostomi</taxon>
        <taxon>Actinopterygii</taxon>
        <taxon>Chondrostei</taxon>
        <taxon>Acipenseriformes</taxon>
        <taxon>Acipenseridae</taxon>
        <taxon>Acipenser</taxon>
    </lineage>
</organism>
<dbReference type="GO" id="GO:0036158">
    <property type="term" value="P:outer dynein arm assembly"/>
    <property type="evidence" value="ECO:0007669"/>
    <property type="project" value="TreeGrafter"/>
</dbReference>
<dbReference type="Pfam" id="PF21773">
    <property type="entry name" value="ODAD1_CC"/>
    <property type="match status" value="1"/>
</dbReference>
<proteinExistence type="predicted"/>
<sequence>MPLGNTVDSTDPDSEAAVKTELRKLQHQYHTLENEYKIYCDEAQHLIRRQGDEISALLKEHKEIDTDMLLLNSDQNVLQDGTDLMEMKSLLESKDKYDRLIKKHKEHMSQLDTQIKEIEGKIFEKRKKMGGPIGKQRQTASMQKHIRVQESCLQQATVRFDKLLAKNTALREEIEDHRFWRDKYGNFFHKISRELCLQQQLMNKLVEQATEAYDQRSEALARALAVRDRSQKDKALFNTEVQELLRIIEHDHKLRNFMMHKSHERSVAEDDELKVAKKKNTEQRLIERVGGDSIESYQTAYQRVVELTGQENVDVIRQQFMENEEKNFAYFSYINELNNETEMLQEKIQKLQGEILQFQFQNKQLNEDRHAALKSLEMTLERTTLQANDLERQYRLTCKSLDQLKTGVESLFTKMNCDPSSIVDKLGGSQGITDFNIVQYIGILEHKTSDLMMALACLGMKEAEYQDIPPTNPLLGGSSLLSVVQDIKVDVPSAMEGSDADPAEILEWPLDLKSLHDKVLQKVLFKEELCKGMEGSKTDRGVRDGRKTLKNL</sequence>
<dbReference type="EMBL" id="SCEB01005012">
    <property type="protein sequence ID" value="RXM93190.1"/>
    <property type="molecule type" value="Genomic_DNA"/>
</dbReference>
<dbReference type="GO" id="GO:0003341">
    <property type="term" value="P:cilium movement"/>
    <property type="evidence" value="ECO:0007669"/>
    <property type="project" value="TreeGrafter"/>
</dbReference>
<keyword evidence="1 2" id="KW-0175">Coiled coil</keyword>
<protein>
    <submittedName>
        <fullName evidence="4">Coiled-coil domain-containing protein 63</fullName>
    </submittedName>
</protein>
<feature type="coiled-coil region" evidence="2">
    <location>
        <begin position="15"/>
        <end position="42"/>
    </location>
</feature>
<dbReference type="InterPro" id="IPR051876">
    <property type="entry name" value="ODA-DC/CCD"/>
</dbReference>
<feature type="coiled-coil region" evidence="2">
    <location>
        <begin position="334"/>
        <end position="393"/>
    </location>
</feature>
<dbReference type="InterPro" id="IPR049258">
    <property type="entry name" value="ODAD1_CC"/>
</dbReference>
<comment type="caution">
    <text evidence="4">The sequence shown here is derived from an EMBL/GenBank/DDBJ whole genome shotgun (WGS) entry which is preliminary data.</text>
</comment>
<evidence type="ECO:0000313" key="4">
    <source>
        <dbReference type="EMBL" id="RXM93190.1"/>
    </source>
</evidence>
<evidence type="ECO:0000259" key="3">
    <source>
        <dbReference type="Pfam" id="PF21773"/>
    </source>
</evidence>
<accession>A0A444UYG8</accession>